<dbReference type="EMBL" id="CP011269">
    <property type="protein sequence ID" value="ALI24947.1"/>
    <property type="molecule type" value="Genomic_DNA"/>
</dbReference>
<evidence type="ECO:0000256" key="1">
    <source>
        <dbReference type="SAM" id="MobiDB-lite"/>
    </source>
</evidence>
<protein>
    <submittedName>
        <fullName evidence="2">Uncharacterized protein</fullName>
    </submittedName>
</protein>
<keyword evidence="3" id="KW-1185">Reference proteome</keyword>
<feature type="region of interest" description="Disordered" evidence="1">
    <location>
        <begin position="17"/>
        <end position="38"/>
    </location>
</feature>
<evidence type="ECO:0000313" key="2">
    <source>
        <dbReference type="EMBL" id="ALI24947.1"/>
    </source>
</evidence>
<dbReference type="AlphaFoldDB" id="A0A0N9Y6W4"/>
<proteinExistence type="predicted"/>
<gene>
    <name evidence="2" type="ORF">XA26_10940</name>
</gene>
<dbReference type="Proteomes" id="UP000057134">
    <property type="component" value="Chromosome"/>
</dbReference>
<accession>A0A0N9Y6W4</accession>
<dbReference type="KEGG" id="mft:XA26_10940"/>
<evidence type="ECO:0000313" key="3">
    <source>
        <dbReference type="Proteomes" id="UP000057134"/>
    </source>
</evidence>
<feature type="compositionally biased region" description="Polar residues" evidence="1">
    <location>
        <begin position="29"/>
        <end position="38"/>
    </location>
</feature>
<reference evidence="2 3" key="1">
    <citation type="journal article" date="2015" name="MBio">
        <title>Enzymatic Degradation of Phenazines Can Generate Energy and Protect Sensitive Organisms from Toxicity.</title>
        <authorList>
            <person name="Costa K.C."/>
            <person name="Bergkessel M."/>
            <person name="Saunders S."/>
            <person name="Korlach J."/>
            <person name="Newman D.K."/>
        </authorList>
    </citation>
    <scope>NUCLEOTIDE SEQUENCE [LARGE SCALE GENOMIC DNA]</scope>
    <source>
        <strain evidence="2 3">CT6</strain>
    </source>
</reference>
<sequence length="38" mass="4197">MLGTLEELDRLDKRPAVTTESQLRCPAVRTSSPRAAAR</sequence>
<name>A0A0N9Y6W4_MYCFO</name>
<organism evidence="2 3">
    <name type="scientific">Mycolicibacterium fortuitum</name>
    <name type="common">Mycobacterium fortuitum</name>
    <dbReference type="NCBI Taxonomy" id="1766"/>
    <lineage>
        <taxon>Bacteria</taxon>
        <taxon>Bacillati</taxon>
        <taxon>Actinomycetota</taxon>
        <taxon>Actinomycetes</taxon>
        <taxon>Mycobacteriales</taxon>
        <taxon>Mycobacteriaceae</taxon>
        <taxon>Mycolicibacterium</taxon>
    </lineage>
</organism>